<evidence type="ECO:0000256" key="6">
    <source>
        <dbReference type="SAM" id="Phobius"/>
    </source>
</evidence>
<evidence type="ECO:0000256" key="1">
    <source>
        <dbReference type="ARBA" id="ARBA00004651"/>
    </source>
</evidence>
<feature type="transmembrane region" description="Helical" evidence="6">
    <location>
        <begin position="413"/>
        <end position="431"/>
    </location>
</feature>
<organism evidence="7 8">
    <name type="scientific">Methylobacterium jeotgali</name>
    <dbReference type="NCBI Taxonomy" id="381630"/>
    <lineage>
        <taxon>Bacteria</taxon>
        <taxon>Pseudomonadati</taxon>
        <taxon>Pseudomonadota</taxon>
        <taxon>Alphaproteobacteria</taxon>
        <taxon>Hyphomicrobiales</taxon>
        <taxon>Methylobacteriaceae</taxon>
        <taxon>Methylobacterium</taxon>
    </lineage>
</organism>
<dbReference type="RefSeq" id="WP_238275898.1">
    <property type="nucleotide sequence ID" value="NZ_BPQR01000038.1"/>
</dbReference>
<feature type="transmembrane region" description="Helical" evidence="6">
    <location>
        <begin position="354"/>
        <end position="376"/>
    </location>
</feature>
<evidence type="ECO:0000313" key="8">
    <source>
        <dbReference type="Proteomes" id="UP001055102"/>
    </source>
</evidence>
<feature type="transmembrane region" description="Helical" evidence="6">
    <location>
        <begin position="437"/>
        <end position="458"/>
    </location>
</feature>
<keyword evidence="3 6" id="KW-0812">Transmembrane</keyword>
<feature type="transmembrane region" description="Helical" evidence="6">
    <location>
        <begin position="103"/>
        <end position="124"/>
    </location>
</feature>
<feature type="transmembrane region" description="Helical" evidence="6">
    <location>
        <begin position="200"/>
        <end position="220"/>
    </location>
</feature>
<feature type="transmembrane region" description="Helical" evidence="6">
    <location>
        <begin position="240"/>
        <end position="265"/>
    </location>
</feature>
<dbReference type="InterPro" id="IPR050833">
    <property type="entry name" value="Poly_Biosynth_Transport"/>
</dbReference>
<dbReference type="PANTHER" id="PTHR30250:SF11">
    <property type="entry name" value="O-ANTIGEN TRANSPORTER-RELATED"/>
    <property type="match status" value="1"/>
</dbReference>
<evidence type="ECO:0000256" key="4">
    <source>
        <dbReference type="ARBA" id="ARBA00022989"/>
    </source>
</evidence>
<feature type="transmembrane region" description="Helical" evidence="6">
    <location>
        <begin position="136"/>
        <end position="157"/>
    </location>
</feature>
<keyword evidence="4 6" id="KW-1133">Transmembrane helix</keyword>
<reference evidence="7" key="2">
    <citation type="submission" date="2021-08" db="EMBL/GenBank/DDBJ databases">
        <authorList>
            <person name="Tani A."/>
            <person name="Ola A."/>
            <person name="Ogura Y."/>
            <person name="Katsura K."/>
            <person name="Hayashi T."/>
        </authorList>
    </citation>
    <scope>NUCLEOTIDE SEQUENCE</scope>
    <source>
        <strain evidence="7">LMG 23639</strain>
    </source>
</reference>
<protein>
    <recommendedName>
        <fullName evidence="9">Teichoic acid transporter</fullName>
    </recommendedName>
</protein>
<comment type="subcellular location">
    <subcellularLocation>
        <location evidence="1">Cell membrane</location>
        <topology evidence="1">Multi-pass membrane protein</topology>
    </subcellularLocation>
</comment>
<name>A0ABQ4SVR6_9HYPH</name>
<evidence type="ECO:0000256" key="3">
    <source>
        <dbReference type="ARBA" id="ARBA00022692"/>
    </source>
</evidence>
<keyword evidence="8" id="KW-1185">Reference proteome</keyword>
<dbReference type="EMBL" id="BPQR01000038">
    <property type="protein sequence ID" value="GJE06982.1"/>
    <property type="molecule type" value="Genomic_DNA"/>
</dbReference>
<accession>A0ABQ4SVR6</accession>
<comment type="caution">
    <text evidence="7">The sequence shown here is derived from an EMBL/GenBank/DDBJ whole genome shotgun (WGS) entry which is preliminary data.</text>
</comment>
<sequence length="481" mass="50789">MAVILAFALNASTSVLLGLLVAGLLGPADFGRFALATAGSIVLNTLLFEWLRLSATRFYSGRTREEAPWIRYGLDRAYLALALVLFAAAMICAGLGIEAGAGSRGAMLAGTALAGLGSGIFDYHLALARARFEGRLYLGLTMLKSLASVALMAGAAWFLREPAWVLAAAGVSQLLAVLLLKTPLRDPRRPVPPERLRETWRLFTAYGLPLIAATAIYQLLPFLNRWALSGWADFAEAGYFALAGDIAGRSLGTLGIALDLLLFQLAVRAEERHGRAEAEAQVARNAAVLAAVLLPCAVGFWVVLPAVEALVVPEAYRGPFAAYAALLIPGFLVLALTSFALSPVFQIRRRTGPVVAAALVGLGLDGLGLALLPPLLGAHGVALAQTVALAGAFLWLALRVLRGPERLRLPWREIGAAAAASLAMGLVLLPFRGLAPSLTLAVCLPLGVLLYGALVWRFDVAGLRGMARAEVRALRRVPRAS</sequence>
<proteinExistence type="predicted"/>
<evidence type="ECO:0008006" key="9">
    <source>
        <dbReference type="Google" id="ProtNLM"/>
    </source>
</evidence>
<dbReference type="PANTHER" id="PTHR30250">
    <property type="entry name" value="PST FAMILY PREDICTED COLANIC ACID TRANSPORTER"/>
    <property type="match status" value="1"/>
</dbReference>
<feature type="transmembrane region" description="Helical" evidence="6">
    <location>
        <begin position="163"/>
        <end position="180"/>
    </location>
</feature>
<feature type="transmembrane region" description="Helical" evidence="6">
    <location>
        <begin position="382"/>
        <end position="401"/>
    </location>
</feature>
<keyword evidence="2" id="KW-1003">Cell membrane</keyword>
<feature type="transmembrane region" description="Helical" evidence="6">
    <location>
        <begin position="320"/>
        <end position="342"/>
    </location>
</feature>
<feature type="transmembrane region" description="Helical" evidence="6">
    <location>
        <begin position="286"/>
        <end position="304"/>
    </location>
</feature>
<reference evidence="7" key="1">
    <citation type="journal article" date="2021" name="Front. Microbiol.">
        <title>Comprehensive Comparative Genomics and Phenotyping of Methylobacterium Species.</title>
        <authorList>
            <person name="Alessa O."/>
            <person name="Ogura Y."/>
            <person name="Fujitani Y."/>
            <person name="Takami H."/>
            <person name="Hayashi T."/>
            <person name="Sahin N."/>
            <person name="Tani A."/>
        </authorList>
    </citation>
    <scope>NUCLEOTIDE SEQUENCE</scope>
    <source>
        <strain evidence="7">LMG 23639</strain>
    </source>
</reference>
<dbReference type="Proteomes" id="UP001055102">
    <property type="component" value="Unassembled WGS sequence"/>
</dbReference>
<gene>
    <name evidence="7" type="ORF">AOPFMNJM_2305</name>
</gene>
<feature type="transmembrane region" description="Helical" evidence="6">
    <location>
        <begin position="33"/>
        <end position="55"/>
    </location>
</feature>
<evidence type="ECO:0000313" key="7">
    <source>
        <dbReference type="EMBL" id="GJE06982.1"/>
    </source>
</evidence>
<evidence type="ECO:0000256" key="2">
    <source>
        <dbReference type="ARBA" id="ARBA00022475"/>
    </source>
</evidence>
<keyword evidence="5 6" id="KW-0472">Membrane</keyword>
<evidence type="ECO:0000256" key="5">
    <source>
        <dbReference type="ARBA" id="ARBA00023136"/>
    </source>
</evidence>
<feature type="transmembrane region" description="Helical" evidence="6">
    <location>
        <begin position="76"/>
        <end position="97"/>
    </location>
</feature>